<keyword evidence="1" id="KW-0004">4Fe-4S</keyword>
<evidence type="ECO:0000259" key="5">
    <source>
        <dbReference type="PROSITE" id="PS51379"/>
    </source>
</evidence>
<dbReference type="GO" id="GO:0051539">
    <property type="term" value="F:4 iron, 4 sulfur cluster binding"/>
    <property type="evidence" value="ECO:0007669"/>
    <property type="project" value="UniProtKB-KW"/>
</dbReference>
<reference evidence="7 8" key="1">
    <citation type="submission" date="2019-04" db="EMBL/GenBank/DDBJ databases">
        <authorList>
            <person name="Schori C."/>
            <person name="Ahrens C."/>
        </authorList>
    </citation>
    <scope>NUCLEOTIDE SEQUENCE [LARGE SCALE GENOMIC DNA]</scope>
    <source>
        <strain evidence="7 8">DSM 2950</strain>
    </source>
</reference>
<name>A0A7G5MTD6_9FIRM</name>
<dbReference type="InterPro" id="IPR007202">
    <property type="entry name" value="4Fe-4S_dom"/>
</dbReference>
<sequence>MTEKETMWILKFKPVDCKNCYKCVRHCPVKAIRIKDHQAQIMQDDCILCEKCTIICPQHAKAEKNDVPSLKRMIAEGCQLVASVNPAYAAKYGPGSFPALHEAFLKLGFTDAREAAEGTYLVRREYERILGEGQMDVMITSVCPAVVRLVRSKYPELAKYLLPVLSPMQTHAKYLKEKNRDCIPVYISPCISPVAEISEKNNYSAYVISFEELDAWLEEDKIQVEPKQEVSDPRLSRMRAMSGGITRIIRKNEDYTYLSIDGVENCMQVLEELREGKIHKCFLELNICEGGCIGGPSFQKDKSRRMKASMDVMKASMKDSFRPDDEADFNLPVGMNLEREFIEKEVIHPNPTEEELQVILKKMGKATHQKELNCGACGYNTCREKAVAIFQNKAEISMCIPYMREREASYANKIINSMPGMLVTVNTDLEVVQLNKAAMDLFDIRRKKAIIGQPVSKLMDDYAFVNMLAFGKGFTQDKIFVEEYKVYLERVLTYDRSNGLIICIMKNVTKEVAQQQEVHRTRIMAAQMADKLADEQLRIVHQIAELLGETAADTKVAVEKLKETILTEQEKSGTDHPEEWL</sequence>
<dbReference type="EMBL" id="CP039126">
    <property type="protein sequence ID" value="QMW77879.1"/>
    <property type="molecule type" value="Genomic_DNA"/>
</dbReference>
<dbReference type="GO" id="GO:0046872">
    <property type="term" value="F:metal ion binding"/>
    <property type="evidence" value="ECO:0007669"/>
    <property type="project" value="UniProtKB-KW"/>
</dbReference>
<evidence type="ECO:0000256" key="4">
    <source>
        <dbReference type="ARBA" id="ARBA00023014"/>
    </source>
</evidence>
<keyword evidence="4" id="KW-0411">Iron-sulfur</keyword>
<evidence type="ECO:0000313" key="8">
    <source>
        <dbReference type="Proteomes" id="UP000515789"/>
    </source>
</evidence>
<dbReference type="PANTHER" id="PTHR11615">
    <property type="entry name" value="NITRATE, FORMATE, IRON DEHYDROGENASE"/>
    <property type="match status" value="1"/>
</dbReference>
<dbReference type="InterPro" id="IPR017896">
    <property type="entry name" value="4Fe4S_Fe-S-bd"/>
</dbReference>
<dbReference type="PROSITE" id="PS51656">
    <property type="entry name" value="4FE4S"/>
    <property type="match status" value="1"/>
</dbReference>
<evidence type="ECO:0008006" key="9">
    <source>
        <dbReference type="Google" id="ProtNLM"/>
    </source>
</evidence>
<dbReference type="Proteomes" id="UP000515789">
    <property type="component" value="Chromosome"/>
</dbReference>
<dbReference type="Gene3D" id="3.30.70.20">
    <property type="match status" value="1"/>
</dbReference>
<dbReference type="InterPro" id="IPR050340">
    <property type="entry name" value="Cytosolic_Fe-S_CAF"/>
</dbReference>
<evidence type="ECO:0000256" key="3">
    <source>
        <dbReference type="ARBA" id="ARBA00023004"/>
    </source>
</evidence>
<dbReference type="SUPFAM" id="SSF53920">
    <property type="entry name" value="Fe-only hydrogenase"/>
    <property type="match status" value="1"/>
</dbReference>
<dbReference type="Pfam" id="PF04060">
    <property type="entry name" value="FeS"/>
    <property type="match status" value="1"/>
</dbReference>
<dbReference type="Gene3D" id="1.10.15.40">
    <property type="entry name" value="Electron transport complex subunit B, putative Fe-S cluster"/>
    <property type="match status" value="1"/>
</dbReference>
<protein>
    <recommendedName>
        <fullName evidence="9">4Fe-4S dicluster domain-containing protein</fullName>
    </recommendedName>
</protein>
<dbReference type="PROSITE" id="PS00198">
    <property type="entry name" value="4FE4S_FER_1"/>
    <property type="match status" value="1"/>
</dbReference>
<dbReference type="InterPro" id="IPR009016">
    <property type="entry name" value="Fe_hydrogenase"/>
</dbReference>
<keyword evidence="3" id="KW-0408">Iron</keyword>
<accession>A0A7G5MTD6</accession>
<feature type="domain" description="4Fe-4S" evidence="6">
    <location>
        <begin position="354"/>
        <end position="416"/>
    </location>
</feature>
<gene>
    <name evidence="7" type="ORF">E5259_09875</name>
</gene>
<feature type="domain" description="4Fe-4S ferredoxin-type" evidence="5">
    <location>
        <begin position="8"/>
        <end position="37"/>
    </location>
</feature>
<dbReference type="Gene3D" id="3.30.450.20">
    <property type="entry name" value="PAS domain"/>
    <property type="match status" value="1"/>
</dbReference>
<organism evidence="7 8">
    <name type="scientific">Blautia producta</name>
    <dbReference type="NCBI Taxonomy" id="33035"/>
    <lineage>
        <taxon>Bacteria</taxon>
        <taxon>Bacillati</taxon>
        <taxon>Bacillota</taxon>
        <taxon>Clostridia</taxon>
        <taxon>Lachnospirales</taxon>
        <taxon>Lachnospiraceae</taxon>
        <taxon>Blautia</taxon>
    </lineage>
</organism>
<dbReference type="SUPFAM" id="SSF54862">
    <property type="entry name" value="4Fe-4S ferredoxins"/>
    <property type="match status" value="1"/>
</dbReference>
<dbReference type="PROSITE" id="PS51379">
    <property type="entry name" value="4FE4S_FER_2"/>
    <property type="match status" value="2"/>
</dbReference>
<feature type="domain" description="4Fe-4S ferredoxin-type" evidence="5">
    <location>
        <begin position="38"/>
        <end position="66"/>
    </location>
</feature>
<dbReference type="AlphaFoldDB" id="A0A7G5MTD6"/>
<keyword evidence="2" id="KW-0479">Metal-binding</keyword>
<evidence type="ECO:0000256" key="1">
    <source>
        <dbReference type="ARBA" id="ARBA00022485"/>
    </source>
</evidence>
<dbReference type="Pfam" id="PF12838">
    <property type="entry name" value="Fer4_7"/>
    <property type="match status" value="1"/>
</dbReference>
<dbReference type="InterPro" id="IPR017900">
    <property type="entry name" value="4Fe4S_Fe_S_CS"/>
</dbReference>
<dbReference type="InterPro" id="IPR004108">
    <property type="entry name" value="Fe_hydrogenase_lsu_C"/>
</dbReference>
<evidence type="ECO:0000313" key="7">
    <source>
        <dbReference type="EMBL" id="QMW77879.1"/>
    </source>
</evidence>
<dbReference type="Gene3D" id="3.40.950.10">
    <property type="entry name" value="Fe-only Hydrogenase (Larger Subunit), Chain L, domain 3"/>
    <property type="match status" value="1"/>
</dbReference>
<evidence type="ECO:0000259" key="6">
    <source>
        <dbReference type="PROSITE" id="PS51656"/>
    </source>
</evidence>
<evidence type="ECO:0000256" key="2">
    <source>
        <dbReference type="ARBA" id="ARBA00022723"/>
    </source>
</evidence>
<dbReference type="Pfam" id="PF02906">
    <property type="entry name" value="Fe_hyd_lg_C"/>
    <property type="match status" value="2"/>
</dbReference>
<proteinExistence type="predicted"/>